<dbReference type="EMBL" id="KV426280">
    <property type="protein sequence ID" value="KZV83283.1"/>
    <property type="molecule type" value="Genomic_DNA"/>
</dbReference>
<comment type="similarity">
    <text evidence="3">Belongs to the RSA3 family.</text>
</comment>
<dbReference type="InterPro" id="IPR051898">
    <property type="entry name" value="Ribosome_Assembly_3"/>
</dbReference>
<comment type="subcellular location">
    <subcellularLocation>
        <location evidence="2">Nucleus</location>
        <location evidence="2">Nucleolus</location>
    </subcellularLocation>
</comment>
<dbReference type="OrthoDB" id="69550at2759"/>
<dbReference type="PANTHER" id="PTHR28127">
    <property type="entry name" value="RIBOSOME ASSEMBLY PROTEIN 3"/>
    <property type="match status" value="1"/>
</dbReference>
<dbReference type="GO" id="GO:0030687">
    <property type="term" value="C:preribosome, large subunit precursor"/>
    <property type="evidence" value="ECO:0007669"/>
    <property type="project" value="TreeGrafter"/>
</dbReference>
<keyword evidence="10" id="KW-1185">Reference proteome</keyword>
<keyword evidence="6" id="KW-0539">Nucleus</keyword>
<evidence type="ECO:0000259" key="8">
    <source>
        <dbReference type="Pfam" id="PF14615"/>
    </source>
</evidence>
<dbReference type="AlphaFoldDB" id="A0A165CWB4"/>
<gene>
    <name evidence="9" type="ORF">EXIGLDRAFT_565918</name>
</gene>
<dbReference type="GO" id="GO:0000027">
    <property type="term" value="P:ribosomal large subunit assembly"/>
    <property type="evidence" value="ECO:0007669"/>
    <property type="project" value="TreeGrafter"/>
</dbReference>
<dbReference type="InterPro" id="IPR028217">
    <property type="entry name" value="Rsa3_C"/>
</dbReference>
<protein>
    <recommendedName>
        <fullName evidence="4">Ribosome assembly protein 3</fullName>
    </recommendedName>
</protein>
<evidence type="ECO:0000256" key="3">
    <source>
        <dbReference type="ARBA" id="ARBA00006256"/>
    </source>
</evidence>
<evidence type="ECO:0000256" key="1">
    <source>
        <dbReference type="ARBA" id="ARBA00003035"/>
    </source>
</evidence>
<dbReference type="STRING" id="1314781.A0A165CWB4"/>
<sequence length="74" mass="8207">EDREKREQELKDKFRKFWMGSVAGAFADDLEQIRKEPNLTTSKLAILIDSLGAGADVFAPKPGADVNEMELVLG</sequence>
<dbReference type="InParanoid" id="A0A165CWB4"/>
<evidence type="ECO:0000313" key="10">
    <source>
        <dbReference type="Proteomes" id="UP000077266"/>
    </source>
</evidence>
<evidence type="ECO:0000256" key="4">
    <source>
        <dbReference type="ARBA" id="ARBA00015339"/>
    </source>
</evidence>
<feature type="domain" description="Ribosome-assembly protein 3 C-terminal" evidence="8">
    <location>
        <begin position="14"/>
        <end position="58"/>
    </location>
</feature>
<dbReference type="Pfam" id="PF14615">
    <property type="entry name" value="Rsa3"/>
    <property type="match status" value="1"/>
</dbReference>
<name>A0A165CWB4_EXIGL</name>
<feature type="non-terminal residue" evidence="9">
    <location>
        <position position="1"/>
    </location>
</feature>
<accession>A0A165CWB4</accession>
<evidence type="ECO:0000256" key="2">
    <source>
        <dbReference type="ARBA" id="ARBA00004604"/>
    </source>
</evidence>
<keyword evidence="7" id="KW-0687">Ribonucleoprotein</keyword>
<reference evidence="9 10" key="1">
    <citation type="journal article" date="2016" name="Mol. Biol. Evol.">
        <title>Comparative Genomics of Early-Diverging Mushroom-Forming Fungi Provides Insights into the Origins of Lignocellulose Decay Capabilities.</title>
        <authorList>
            <person name="Nagy L.G."/>
            <person name="Riley R."/>
            <person name="Tritt A."/>
            <person name="Adam C."/>
            <person name="Daum C."/>
            <person name="Floudas D."/>
            <person name="Sun H."/>
            <person name="Yadav J.S."/>
            <person name="Pangilinan J."/>
            <person name="Larsson K.H."/>
            <person name="Matsuura K."/>
            <person name="Barry K."/>
            <person name="Labutti K."/>
            <person name="Kuo R."/>
            <person name="Ohm R.A."/>
            <person name="Bhattacharya S.S."/>
            <person name="Shirouzu T."/>
            <person name="Yoshinaga Y."/>
            <person name="Martin F.M."/>
            <person name="Grigoriev I.V."/>
            <person name="Hibbett D.S."/>
        </authorList>
    </citation>
    <scope>NUCLEOTIDE SEQUENCE [LARGE SCALE GENOMIC DNA]</scope>
    <source>
        <strain evidence="9 10">HHB12029</strain>
    </source>
</reference>
<organism evidence="9 10">
    <name type="scientific">Exidia glandulosa HHB12029</name>
    <dbReference type="NCBI Taxonomy" id="1314781"/>
    <lineage>
        <taxon>Eukaryota</taxon>
        <taxon>Fungi</taxon>
        <taxon>Dikarya</taxon>
        <taxon>Basidiomycota</taxon>
        <taxon>Agaricomycotina</taxon>
        <taxon>Agaricomycetes</taxon>
        <taxon>Auriculariales</taxon>
        <taxon>Exidiaceae</taxon>
        <taxon>Exidia</taxon>
    </lineage>
</organism>
<evidence type="ECO:0000313" key="9">
    <source>
        <dbReference type="EMBL" id="KZV83283.1"/>
    </source>
</evidence>
<dbReference type="PANTHER" id="PTHR28127:SF1">
    <property type="entry name" value="RIBOSOME ASSEMBLY PROTEIN 3"/>
    <property type="match status" value="1"/>
</dbReference>
<feature type="non-terminal residue" evidence="9">
    <location>
        <position position="74"/>
    </location>
</feature>
<keyword evidence="5" id="KW-0690">Ribosome biogenesis</keyword>
<dbReference type="GO" id="GO:0005730">
    <property type="term" value="C:nucleolus"/>
    <property type="evidence" value="ECO:0007669"/>
    <property type="project" value="UniProtKB-SubCell"/>
</dbReference>
<comment type="function">
    <text evidence="1">Required for efficient biogenesis of the 60S ribosomal subunit.</text>
</comment>
<dbReference type="Proteomes" id="UP000077266">
    <property type="component" value="Unassembled WGS sequence"/>
</dbReference>
<evidence type="ECO:0000256" key="5">
    <source>
        <dbReference type="ARBA" id="ARBA00022517"/>
    </source>
</evidence>
<proteinExistence type="inferred from homology"/>
<evidence type="ECO:0000256" key="6">
    <source>
        <dbReference type="ARBA" id="ARBA00023242"/>
    </source>
</evidence>
<evidence type="ECO:0000256" key="7">
    <source>
        <dbReference type="ARBA" id="ARBA00023274"/>
    </source>
</evidence>